<dbReference type="Proteomes" id="UP000501325">
    <property type="component" value="Chromosome"/>
</dbReference>
<gene>
    <name evidence="2" type="ORF">GYM46_14525</name>
</gene>
<accession>A0AB37EA60</accession>
<organism evidence="2 3">
    <name type="scientific">Brevundimonas mediterranea</name>
    <dbReference type="NCBI Taxonomy" id="74329"/>
    <lineage>
        <taxon>Bacteria</taxon>
        <taxon>Pseudomonadati</taxon>
        <taxon>Pseudomonadota</taxon>
        <taxon>Alphaproteobacteria</taxon>
        <taxon>Caulobacterales</taxon>
        <taxon>Caulobacteraceae</taxon>
        <taxon>Brevundimonas</taxon>
    </lineage>
</organism>
<evidence type="ECO:0000313" key="2">
    <source>
        <dbReference type="EMBL" id="QIH74057.1"/>
    </source>
</evidence>
<dbReference type="AlphaFoldDB" id="A0AB37EA60"/>
<feature type="compositionally biased region" description="Pro residues" evidence="1">
    <location>
        <begin position="1"/>
        <end position="25"/>
    </location>
</feature>
<feature type="compositionally biased region" description="Basic and acidic residues" evidence="1">
    <location>
        <begin position="54"/>
        <end position="66"/>
    </location>
</feature>
<feature type="region of interest" description="Disordered" evidence="1">
    <location>
        <begin position="1"/>
        <end position="66"/>
    </location>
</feature>
<dbReference type="KEGG" id="bmed:GYM46_14525"/>
<reference evidence="2 3" key="1">
    <citation type="submission" date="2020-01" db="EMBL/GenBank/DDBJ databases">
        <authorList>
            <person name="Wang S."/>
        </authorList>
    </citation>
    <scope>NUCLEOTIDE SEQUENCE [LARGE SCALE GENOMIC DNA]</scope>
    <source>
        <strain evidence="2 3">D151-2-6</strain>
    </source>
</reference>
<dbReference type="EMBL" id="CP048751">
    <property type="protein sequence ID" value="QIH74057.1"/>
    <property type="molecule type" value="Genomic_DNA"/>
</dbReference>
<proteinExistence type="predicted"/>
<sequence>MTYVEPTPPGTPQPEIQPDPTPQPEIDPSDTPDEMPPMEPGGGDEGDPAPTEPIEVKPQRRSEAGQ</sequence>
<evidence type="ECO:0000313" key="3">
    <source>
        <dbReference type="Proteomes" id="UP000501325"/>
    </source>
</evidence>
<name>A0AB37EA60_9CAUL</name>
<evidence type="ECO:0000256" key="1">
    <source>
        <dbReference type="SAM" id="MobiDB-lite"/>
    </source>
</evidence>
<dbReference type="RefSeq" id="WP_008263693.1">
    <property type="nucleotide sequence ID" value="NZ_CP048751.1"/>
</dbReference>
<protein>
    <submittedName>
        <fullName evidence="2">Uncharacterized protein</fullName>
    </submittedName>
</protein>